<dbReference type="SUPFAM" id="SSF55821">
    <property type="entry name" value="YrdC/RibB"/>
    <property type="match status" value="1"/>
</dbReference>
<comment type="catalytic activity">
    <reaction evidence="11">
        <text>L-threonine + hydrogencarbonate + ATP = L-threonylcarbamoyladenylate + diphosphate + H2O</text>
        <dbReference type="Rhea" id="RHEA:36407"/>
        <dbReference type="ChEBI" id="CHEBI:15377"/>
        <dbReference type="ChEBI" id="CHEBI:17544"/>
        <dbReference type="ChEBI" id="CHEBI:30616"/>
        <dbReference type="ChEBI" id="CHEBI:33019"/>
        <dbReference type="ChEBI" id="CHEBI:57926"/>
        <dbReference type="ChEBI" id="CHEBI:73682"/>
        <dbReference type="EC" id="2.7.7.87"/>
    </reaction>
</comment>
<dbReference type="GO" id="GO:0006450">
    <property type="term" value="P:regulation of translational fidelity"/>
    <property type="evidence" value="ECO:0007669"/>
    <property type="project" value="TreeGrafter"/>
</dbReference>
<dbReference type="EC" id="2.7.7.87" evidence="3"/>
<keyword evidence="7 13" id="KW-0548">Nucleotidyltransferase</keyword>
<dbReference type="PANTHER" id="PTHR17490:SF16">
    <property type="entry name" value="THREONYLCARBAMOYL-AMP SYNTHASE"/>
    <property type="match status" value="1"/>
</dbReference>
<protein>
    <recommendedName>
        <fullName evidence="10">L-threonylcarbamoyladenylate synthase</fullName>
        <ecNumber evidence="3">2.7.7.87</ecNumber>
    </recommendedName>
    <alternativeName>
        <fullName evidence="10">L-threonylcarbamoyladenylate synthase</fullName>
    </alternativeName>
</protein>
<evidence type="ECO:0000256" key="9">
    <source>
        <dbReference type="ARBA" id="ARBA00022840"/>
    </source>
</evidence>
<evidence type="ECO:0000256" key="2">
    <source>
        <dbReference type="ARBA" id="ARBA00007663"/>
    </source>
</evidence>
<evidence type="ECO:0000259" key="12">
    <source>
        <dbReference type="PROSITE" id="PS51163"/>
    </source>
</evidence>
<dbReference type="AlphaFoldDB" id="A0A136KFE6"/>
<dbReference type="PANTHER" id="PTHR17490">
    <property type="entry name" value="SUA5"/>
    <property type="match status" value="1"/>
</dbReference>
<dbReference type="GO" id="GO:0003725">
    <property type="term" value="F:double-stranded RNA binding"/>
    <property type="evidence" value="ECO:0007669"/>
    <property type="project" value="InterPro"/>
</dbReference>
<keyword evidence="9" id="KW-0067">ATP-binding</keyword>
<keyword evidence="4" id="KW-0963">Cytoplasm</keyword>
<dbReference type="GO" id="GO:0005524">
    <property type="term" value="F:ATP binding"/>
    <property type="evidence" value="ECO:0007669"/>
    <property type="project" value="UniProtKB-KW"/>
</dbReference>
<evidence type="ECO:0000256" key="8">
    <source>
        <dbReference type="ARBA" id="ARBA00022741"/>
    </source>
</evidence>
<dbReference type="Pfam" id="PF01300">
    <property type="entry name" value="Sua5_yciO_yrdC"/>
    <property type="match status" value="1"/>
</dbReference>
<accession>A0A136KFE6</accession>
<sequence>MKRLLIDEQNKTQAITEAVKVLRNGGLIVFPTETAYGVGALATNSEAVTKLLQYKERPVGKAISVAVADRETAERYVEINNEADQLFKQFLPGPLTVVCNSKHYADTRLESEKATLGIRIPDFDFTLKLLKELKEGISATSANRAGKKTPYSIEDILANNPARKTEMLDLILDYGELPKRPTSTVIDTTTLDMQVIRSGAISFDTPIIEKEITSYEEMIDLGTSFTKENIKGKAESLIIISFNAELGAGKTQFMKGVALALGINETIKSPTYSLLNEYDTHDGLKLIHIDTWRMASVAELEEVLQESYFAHRNIIAIEWAGAAEEMIREKTQQAIKNGVKVIRFNVEILYTNKDTRRIKIVKSHE</sequence>
<dbReference type="EMBL" id="JYPD01000026">
    <property type="protein sequence ID" value="KXK08078.1"/>
    <property type="molecule type" value="Genomic_DNA"/>
</dbReference>
<evidence type="ECO:0000256" key="7">
    <source>
        <dbReference type="ARBA" id="ARBA00022695"/>
    </source>
</evidence>
<feature type="domain" description="YrdC-like" evidence="12">
    <location>
        <begin position="12"/>
        <end position="201"/>
    </location>
</feature>
<name>A0A136KFE6_9BACT</name>
<comment type="subcellular location">
    <subcellularLocation>
        <location evidence="1">Cytoplasm</location>
    </subcellularLocation>
</comment>
<comment type="similarity">
    <text evidence="2">Belongs to the SUA5 family.</text>
</comment>
<dbReference type="SUPFAM" id="SSF52540">
    <property type="entry name" value="P-loop containing nucleoside triphosphate hydrolases"/>
    <property type="match status" value="1"/>
</dbReference>
<dbReference type="NCBIfam" id="TIGR00150">
    <property type="entry name" value="T6A_YjeE"/>
    <property type="match status" value="1"/>
</dbReference>
<dbReference type="GO" id="GO:0061710">
    <property type="term" value="F:L-threonylcarbamoyladenylate synthase"/>
    <property type="evidence" value="ECO:0007669"/>
    <property type="project" value="UniProtKB-EC"/>
</dbReference>
<proteinExistence type="inferred from homology"/>
<reference evidence="13 14" key="1">
    <citation type="submission" date="2015-02" db="EMBL/GenBank/DDBJ databases">
        <title>Improved understanding of the partial-nitritation anammox process through 23 genomes representing the majority of the microbial community.</title>
        <authorList>
            <person name="Speth D.R."/>
            <person name="In T Zandt M."/>
            <person name="Guerrero Cruz S."/>
            <person name="Jetten M.S."/>
            <person name="Dutilh B.E."/>
        </authorList>
    </citation>
    <scope>NUCLEOTIDE SEQUENCE [LARGE SCALE GENOMIC DNA]</scope>
    <source>
        <strain evidence="13">OLB21</strain>
    </source>
</reference>
<dbReference type="GO" id="GO:0005737">
    <property type="term" value="C:cytoplasm"/>
    <property type="evidence" value="ECO:0007669"/>
    <property type="project" value="UniProtKB-SubCell"/>
</dbReference>
<evidence type="ECO:0000256" key="4">
    <source>
        <dbReference type="ARBA" id="ARBA00022490"/>
    </source>
</evidence>
<evidence type="ECO:0000256" key="3">
    <source>
        <dbReference type="ARBA" id="ARBA00012584"/>
    </source>
</evidence>
<dbReference type="Gene3D" id="3.90.870.10">
    <property type="entry name" value="DHBP synthase"/>
    <property type="match status" value="1"/>
</dbReference>
<dbReference type="InterPro" id="IPR003442">
    <property type="entry name" value="T6A_TsaE"/>
</dbReference>
<dbReference type="STRING" id="1617427.UZ20_WS6002000988"/>
<dbReference type="InterPro" id="IPR006070">
    <property type="entry name" value="Sua5-like_dom"/>
</dbReference>
<dbReference type="InterPro" id="IPR017945">
    <property type="entry name" value="DHBP_synth_RibB-like_a/b_dom"/>
</dbReference>
<organism evidence="13 14">
    <name type="scientific">candidate division WS6 bacterium OLB21</name>
    <dbReference type="NCBI Taxonomy" id="1617427"/>
    <lineage>
        <taxon>Bacteria</taxon>
        <taxon>Candidatus Dojkabacteria</taxon>
    </lineage>
</organism>
<dbReference type="InterPro" id="IPR027417">
    <property type="entry name" value="P-loop_NTPase"/>
</dbReference>
<evidence type="ECO:0000256" key="5">
    <source>
        <dbReference type="ARBA" id="ARBA00022679"/>
    </source>
</evidence>
<dbReference type="GO" id="GO:0000049">
    <property type="term" value="F:tRNA binding"/>
    <property type="evidence" value="ECO:0007669"/>
    <property type="project" value="TreeGrafter"/>
</dbReference>
<dbReference type="GO" id="GO:0002949">
    <property type="term" value="P:tRNA threonylcarbamoyladenosine modification"/>
    <property type="evidence" value="ECO:0007669"/>
    <property type="project" value="InterPro"/>
</dbReference>
<keyword evidence="8" id="KW-0547">Nucleotide-binding</keyword>
<keyword evidence="5 13" id="KW-0808">Transferase</keyword>
<evidence type="ECO:0000256" key="1">
    <source>
        <dbReference type="ARBA" id="ARBA00004496"/>
    </source>
</evidence>
<comment type="caution">
    <text evidence="13">The sequence shown here is derived from an EMBL/GenBank/DDBJ whole genome shotgun (WGS) entry which is preliminary data.</text>
</comment>
<evidence type="ECO:0000313" key="13">
    <source>
        <dbReference type="EMBL" id="KXK08078.1"/>
    </source>
</evidence>
<dbReference type="Pfam" id="PF02367">
    <property type="entry name" value="TsaE"/>
    <property type="match status" value="1"/>
</dbReference>
<evidence type="ECO:0000256" key="11">
    <source>
        <dbReference type="ARBA" id="ARBA00048366"/>
    </source>
</evidence>
<dbReference type="NCBIfam" id="TIGR00057">
    <property type="entry name" value="L-threonylcarbamoyladenylate synthase"/>
    <property type="match status" value="1"/>
</dbReference>
<dbReference type="Proteomes" id="UP000070449">
    <property type="component" value="Unassembled WGS sequence"/>
</dbReference>
<keyword evidence="6" id="KW-0819">tRNA processing</keyword>
<dbReference type="InterPro" id="IPR050156">
    <property type="entry name" value="TC-AMP_synthase_SUA5"/>
</dbReference>
<evidence type="ECO:0000256" key="6">
    <source>
        <dbReference type="ARBA" id="ARBA00022694"/>
    </source>
</evidence>
<gene>
    <name evidence="13" type="primary">ywlC</name>
    <name evidence="13" type="ORF">UZ20_WS6002000988</name>
</gene>
<dbReference type="PROSITE" id="PS51163">
    <property type="entry name" value="YRDC"/>
    <property type="match status" value="1"/>
</dbReference>
<evidence type="ECO:0000313" key="14">
    <source>
        <dbReference type="Proteomes" id="UP000070449"/>
    </source>
</evidence>
<dbReference type="Gene3D" id="3.40.50.300">
    <property type="entry name" value="P-loop containing nucleotide triphosphate hydrolases"/>
    <property type="match status" value="1"/>
</dbReference>
<evidence type="ECO:0000256" key="10">
    <source>
        <dbReference type="ARBA" id="ARBA00029774"/>
    </source>
</evidence>